<dbReference type="Proteomes" id="UP001066276">
    <property type="component" value="Chromosome 9"/>
</dbReference>
<organism evidence="2 3">
    <name type="scientific">Pleurodeles waltl</name>
    <name type="common">Iberian ribbed newt</name>
    <dbReference type="NCBI Taxonomy" id="8319"/>
    <lineage>
        <taxon>Eukaryota</taxon>
        <taxon>Metazoa</taxon>
        <taxon>Chordata</taxon>
        <taxon>Craniata</taxon>
        <taxon>Vertebrata</taxon>
        <taxon>Euteleostomi</taxon>
        <taxon>Amphibia</taxon>
        <taxon>Batrachia</taxon>
        <taxon>Caudata</taxon>
        <taxon>Salamandroidea</taxon>
        <taxon>Salamandridae</taxon>
        <taxon>Pleurodelinae</taxon>
        <taxon>Pleurodeles</taxon>
    </lineage>
</organism>
<evidence type="ECO:0000313" key="2">
    <source>
        <dbReference type="EMBL" id="KAJ1106735.1"/>
    </source>
</evidence>
<keyword evidence="3" id="KW-1185">Reference proteome</keyword>
<evidence type="ECO:0000256" key="1">
    <source>
        <dbReference type="SAM" id="MobiDB-lite"/>
    </source>
</evidence>
<dbReference type="AlphaFoldDB" id="A0AAV7MVK9"/>
<evidence type="ECO:0000313" key="3">
    <source>
        <dbReference type="Proteomes" id="UP001066276"/>
    </source>
</evidence>
<name>A0AAV7MVK9_PLEWA</name>
<dbReference type="EMBL" id="JANPWB010000013">
    <property type="protein sequence ID" value="KAJ1106735.1"/>
    <property type="molecule type" value="Genomic_DNA"/>
</dbReference>
<proteinExistence type="predicted"/>
<accession>A0AAV7MVK9</accession>
<gene>
    <name evidence="2" type="ORF">NDU88_004135</name>
</gene>
<comment type="caution">
    <text evidence="2">The sequence shown here is derived from an EMBL/GenBank/DDBJ whole genome shotgun (WGS) entry which is preliminary data.</text>
</comment>
<reference evidence="2" key="1">
    <citation type="journal article" date="2022" name="bioRxiv">
        <title>Sequencing and chromosome-scale assembly of the giantPleurodeles waltlgenome.</title>
        <authorList>
            <person name="Brown T."/>
            <person name="Elewa A."/>
            <person name="Iarovenko S."/>
            <person name="Subramanian E."/>
            <person name="Araus A.J."/>
            <person name="Petzold A."/>
            <person name="Susuki M."/>
            <person name="Suzuki K.-i.T."/>
            <person name="Hayashi T."/>
            <person name="Toyoda A."/>
            <person name="Oliveira C."/>
            <person name="Osipova E."/>
            <person name="Leigh N.D."/>
            <person name="Simon A."/>
            <person name="Yun M.H."/>
        </authorList>
    </citation>
    <scope>NUCLEOTIDE SEQUENCE</scope>
    <source>
        <strain evidence="2">20211129_DDA</strain>
        <tissue evidence="2">Liver</tissue>
    </source>
</reference>
<sequence length="187" mass="20030">MVAGVRAPTDQTPNAVESEEPGQWMPVMPVTPYTPALRFGGAGRPSLGLRLTKYRLPAAHPFLSSTGRLGAGVLHRWSADPACVQWHHWSERQGPRYPGASDNLHASLVLRSPAVAGAAGGPKAQVSRATWCDSKTTACHPPPIILQQWRGTLGELSPLSPLLADARGLRYLVLGCAWYIEGLGVAR</sequence>
<feature type="region of interest" description="Disordered" evidence="1">
    <location>
        <begin position="1"/>
        <end position="22"/>
    </location>
</feature>
<protein>
    <submittedName>
        <fullName evidence="2">Uncharacterized protein</fullName>
    </submittedName>
</protein>